<dbReference type="Pfam" id="PF01844">
    <property type="entry name" value="HNH"/>
    <property type="match status" value="1"/>
</dbReference>
<keyword evidence="2" id="KW-0255">Endonuclease</keyword>
<organism evidence="2 3">
    <name type="scientific">Bacillus velezensis</name>
    <dbReference type="NCBI Taxonomy" id="492670"/>
    <lineage>
        <taxon>Bacteria</taxon>
        <taxon>Bacillati</taxon>
        <taxon>Bacillota</taxon>
        <taxon>Bacilli</taxon>
        <taxon>Bacillales</taxon>
        <taxon>Bacillaceae</taxon>
        <taxon>Bacillus</taxon>
        <taxon>Bacillus amyloliquefaciens group</taxon>
    </lineage>
</organism>
<evidence type="ECO:0000259" key="1">
    <source>
        <dbReference type="Pfam" id="PF01844"/>
    </source>
</evidence>
<dbReference type="InterPro" id="IPR036280">
    <property type="entry name" value="Multihaem_cyt_sf"/>
</dbReference>
<dbReference type="InterPro" id="IPR002711">
    <property type="entry name" value="HNH"/>
</dbReference>
<evidence type="ECO:0000313" key="2">
    <source>
        <dbReference type="EMBL" id="AWX72564.1"/>
    </source>
</evidence>
<dbReference type="EMBL" id="CP030150">
    <property type="protein sequence ID" value="AWX72564.1"/>
    <property type="molecule type" value="Genomic_DNA"/>
</dbReference>
<accession>A0ABC8D9Q1</accession>
<dbReference type="AlphaFoldDB" id="A0ABC8D9Q1"/>
<evidence type="ECO:0000313" key="3">
    <source>
        <dbReference type="Proteomes" id="UP000250069"/>
    </source>
</evidence>
<sequence length="315" mass="38176">MKCIGIIKEQKVEVSWNPMTSRHYQTLGYEFTFWRDKFHVPYYHLPLTSEKMVLVSCDKEKCTNVKSVKYDEFNRLYKNKKYECKRHSHSYYEDKARERGFILTSEYKGVKGKVDLICLKNGHKSTKLWSQINNGSKCLKCHQESLKLSIDYIKEEFLKKNLLLLSNEYANEKSKLAFKCKNGHYGEIAWNYFQQGGGCQQCYRKSRFREGNPRWNKNKTDTQRINDRKYREYLQWRRKVLQRDDYTCQKCWLKKKKYLTAHHIYNYMEHKDIRLEVDNGLTLCDSCHEHFHNTYGYTNNNYMQLFMYLKERGIK</sequence>
<keyword evidence="2" id="KW-0540">Nuclease</keyword>
<dbReference type="GO" id="GO:0004519">
    <property type="term" value="F:endonuclease activity"/>
    <property type="evidence" value="ECO:0007669"/>
    <property type="project" value="UniProtKB-KW"/>
</dbReference>
<reference evidence="2 3" key="1">
    <citation type="submission" date="2018-06" db="EMBL/GenBank/DDBJ databases">
        <title>Complete Genome Sequence of Bacillus velezensis DSYZ, a Plant Growth-Promoting Rhizobacterium with Antifungal Activity.</title>
        <authorList>
            <person name="Du B."/>
            <person name="Ding Y."/>
            <person name="Liu K."/>
            <person name="Yao L."/>
            <person name="Wang C."/>
            <person name="Li H."/>
            <person name="Liu H."/>
        </authorList>
    </citation>
    <scope>NUCLEOTIDE SEQUENCE [LARGE SCALE GENOMIC DNA]</scope>
    <source>
        <strain evidence="2 3">DSYZ</strain>
    </source>
</reference>
<feature type="domain" description="HNH" evidence="1">
    <location>
        <begin position="248"/>
        <end position="293"/>
    </location>
</feature>
<proteinExistence type="predicted"/>
<keyword evidence="2" id="KW-0378">Hydrolase</keyword>
<protein>
    <submittedName>
        <fullName evidence="2">HNH endonuclease</fullName>
    </submittedName>
</protein>
<dbReference type="Proteomes" id="UP000250069">
    <property type="component" value="Chromosome"/>
</dbReference>
<gene>
    <name evidence="2" type="ORF">BVDSYZ_11235</name>
</gene>
<dbReference type="SUPFAM" id="SSF48695">
    <property type="entry name" value="Multiheme cytochromes"/>
    <property type="match status" value="1"/>
</dbReference>
<name>A0ABC8D9Q1_BACVE</name>